<dbReference type="EC" id="6.1.1.14" evidence="11"/>
<dbReference type="GO" id="GO:0006420">
    <property type="term" value="P:arginyl-tRNA aminoacylation"/>
    <property type="evidence" value="ECO:0007669"/>
    <property type="project" value="InterPro"/>
</dbReference>
<accession>A0A7C9KZX5</accession>
<dbReference type="OrthoDB" id="9775440at2"/>
<keyword evidence="6 11" id="KW-0547">Nucleotide-binding</keyword>
<comment type="catalytic activity">
    <reaction evidence="10 11">
        <text>tRNA(Gly) + glycine + ATP = glycyl-tRNA(Gly) + AMP + diphosphate</text>
        <dbReference type="Rhea" id="RHEA:16013"/>
        <dbReference type="Rhea" id="RHEA-COMP:9664"/>
        <dbReference type="Rhea" id="RHEA-COMP:9683"/>
        <dbReference type="ChEBI" id="CHEBI:30616"/>
        <dbReference type="ChEBI" id="CHEBI:33019"/>
        <dbReference type="ChEBI" id="CHEBI:57305"/>
        <dbReference type="ChEBI" id="CHEBI:78442"/>
        <dbReference type="ChEBI" id="CHEBI:78522"/>
        <dbReference type="ChEBI" id="CHEBI:456215"/>
        <dbReference type="EC" id="6.1.1.14"/>
    </reaction>
</comment>
<evidence type="ECO:0000256" key="4">
    <source>
        <dbReference type="ARBA" id="ARBA00022490"/>
    </source>
</evidence>
<organism evidence="14 15">
    <name type="scientific">Sandarakinorhabdus fusca</name>
    <dbReference type="NCBI Taxonomy" id="1439888"/>
    <lineage>
        <taxon>Bacteria</taxon>
        <taxon>Pseudomonadati</taxon>
        <taxon>Pseudomonadota</taxon>
        <taxon>Alphaproteobacteria</taxon>
        <taxon>Sphingomonadales</taxon>
        <taxon>Sphingosinicellaceae</taxon>
        <taxon>Sandarakinorhabdus</taxon>
    </lineage>
</organism>
<dbReference type="InterPro" id="IPR015944">
    <property type="entry name" value="Gly-tRNA-synth_bsu"/>
</dbReference>
<feature type="domain" description="DALR anticodon binding" evidence="13">
    <location>
        <begin position="644"/>
        <end position="741"/>
    </location>
</feature>
<dbReference type="SUPFAM" id="SSF109604">
    <property type="entry name" value="HD-domain/PDEase-like"/>
    <property type="match status" value="1"/>
</dbReference>
<dbReference type="PROSITE" id="PS50861">
    <property type="entry name" value="AA_TRNA_LIGASE_II_GLYAB"/>
    <property type="match status" value="1"/>
</dbReference>
<dbReference type="PRINTS" id="PR01045">
    <property type="entry name" value="TRNASYNTHGB"/>
</dbReference>
<proteinExistence type="inferred from homology"/>
<dbReference type="Pfam" id="PF02092">
    <property type="entry name" value="tRNA_synt_2f"/>
    <property type="match status" value="1"/>
</dbReference>
<evidence type="ECO:0000256" key="2">
    <source>
        <dbReference type="ARBA" id="ARBA00008226"/>
    </source>
</evidence>
<dbReference type="GO" id="GO:0004820">
    <property type="term" value="F:glycine-tRNA ligase activity"/>
    <property type="evidence" value="ECO:0007669"/>
    <property type="project" value="UniProtKB-UniRule"/>
</dbReference>
<reference evidence="14 15" key="1">
    <citation type="submission" date="2019-09" db="EMBL/GenBank/DDBJ databases">
        <title>Polymorphobacter sp. isolated from a lake in China.</title>
        <authorList>
            <person name="Liu Z."/>
        </authorList>
    </citation>
    <scope>NUCLEOTIDE SEQUENCE [LARGE SCALE GENOMIC DNA]</scope>
    <source>
        <strain evidence="14 15">D40P</strain>
    </source>
</reference>
<dbReference type="Proteomes" id="UP000481327">
    <property type="component" value="Unassembled WGS sequence"/>
</dbReference>
<evidence type="ECO:0000256" key="8">
    <source>
        <dbReference type="ARBA" id="ARBA00022917"/>
    </source>
</evidence>
<evidence type="ECO:0000256" key="10">
    <source>
        <dbReference type="ARBA" id="ARBA00047937"/>
    </source>
</evidence>
<keyword evidence="7 11" id="KW-0067">ATP-binding</keyword>
<evidence type="ECO:0000259" key="13">
    <source>
        <dbReference type="Pfam" id="PF05746"/>
    </source>
</evidence>
<evidence type="ECO:0000313" key="14">
    <source>
        <dbReference type="EMBL" id="MQT18508.1"/>
    </source>
</evidence>
<keyword evidence="4 11" id="KW-0963">Cytoplasm</keyword>
<dbReference type="InterPro" id="IPR006194">
    <property type="entry name" value="Gly-tRNA-synth_heterodimer"/>
</dbReference>
<evidence type="ECO:0000256" key="12">
    <source>
        <dbReference type="SAM" id="MobiDB-lite"/>
    </source>
</evidence>
<dbReference type="GO" id="GO:0006426">
    <property type="term" value="P:glycyl-tRNA aminoacylation"/>
    <property type="evidence" value="ECO:0007669"/>
    <property type="project" value="UniProtKB-UniRule"/>
</dbReference>
<comment type="subunit">
    <text evidence="3 11">Tetramer of two alpha and two beta subunits.</text>
</comment>
<dbReference type="Pfam" id="PF05746">
    <property type="entry name" value="DALR_1"/>
    <property type="match status" value="1"/>
</dbReference>
<evidence type="ECO:0000256" key="1">
    <source>
        <dbReference type="ARBA" id="ARBA00004496"/>
    </source>
</evidence>
<evidence type="ECO:0000256" key="6">
    <source>
        <dbReference type="ARBA" id="ARBA00022741"/>
    </source>
</evidence>
<comment type="similarity">
    <text evidence="2 11">Belongs to the class-II aminoacyl-tRNA synthetase family.</text>
</comment>
<evidence type="ECO:0000313" key="15">
    <source>
        <dbReference type="Proteomes" id="UP000481327"/>
    </source>
</evidence>
<dbReference type="InterPro" id="IPR008909">
    <property type="entry name" value="DALR_anticod-bd"/>
</dbReference>
<evidence type="ECO:0000256" key="11">
    <source>
        <dbReference type="HAMAP-Rule" id="MF_00255"/>
    </source>
</evidence>
<comment type="caution">
    <text evidence="14">The sequence shown here is derived from an EMBL/GenBank/DDBJ whole genome shotgun (WGS) entry which is preliminary data.</text>
</comment>
<dbReference type="GO" id="GO:0005524">
    <property type="term" value="F:ATP binding"/>
    <property type="evidence" value="ECO:0007669"/>
    <property type="project" value="UniProtKB-UniRule"/>
</dbReference>
<feature type="compositionally biased region" description="Low complexity" evidence="12">
    <location>
        <begin position="382"/>
        <end position="392"/>
    </location>
</feature>
<sequence>MSDFLLELASEEIPARMQAAAAEQLRTRLVDGLKAAGLPHGDVIADVTPRRLWLIARDVADASAAASEERKGPSASAPEAAIAGFLRSTGLTRDQLEERQTPKGVVLFAHIRTEGRPAAAILAELVPAIVRDFAWPKSMRWGAASAVAGSPRWVRPLTGVVALLDGEVVPCAVHGVTSGRVTRGHRIHAPEPIEIAGADSYAAQLRDGKVIVASAERRAVIEAGAAAVAAARGLVVRADAGLVAENAGLTEWPVPMLGAFDAAFLAVPPEVIQLTMRTNQKYFACEDAGGVLAPAFVCVANLEATDGGTAIVAGNERVLSARLADAKFFWDQDLKAELESFLPRLGDIVFHEKLGTVADKVARVAKLARWLVESGAITSPLAGAVGPGAAEPGEGGAGDDPSPRSPSASRPLPQGEREELADLAEQAARLCKADLVSATVGEFPEVQGIAGAYLARAQGLDARVADAIRDHYKPVGQGDDVPTAPVSVAVALADKLDTLVEFFEVGEFPTGSRDPFALRRAALGVIAIVVKNELRLPLWDVVLERFGAVHADLVTLSKVEVGSAPADEVSPAVALVATKAVRNGRLLSFFADRLKVQQRDAGVRHDLIDAVLANGIDDLVLALARVRALQLVLATEDGANLLAGVKRAANILRIEEGKEEAFAPQSDAALFAEPAETALATALDTAVPAIADAVAREDFTAAMAALAGLRPAVDAFFDSVIVNAPDPAIRANRLGLLARLRAAANSVADFSKVEG</sequence>
<dbReference type="PANTHER" id="PTHR30075">
    <property type="entry name" value="GLYCYL-TRNA SYNTHETASE"/>
    <property type="match status" value="1"/>
</dbReference>
<dbReference type="GO" id="GO:0004814">
    <property type="term" value="F:arginine-tRNA ligase activity"/>
    <property type="evidence" value="ECO:0007669"/>
    <property type="project" value="InterPro"/>
</dbReference>
<evidence type="ECO:0000256" key="5">
    <source>
        <dbReference type="ARBA" id="ARBA00022598"/>
    </source>
</evidence>
<evidence type="ECO:0000256" key="3">
    <source>
        <dbReference type="ARBA" id="ARBA00011209"/>
    </source>
</evidence>
<keyword evidence="9 11" id="KW-0030">Aminoacyl-tRNA synthetase</keyword>
<keyword evidence="5 11" id="KW-0436">Ligase</keyword>
<dbReference type="AlphaFoldDB" id="A0A7C9KZX5"/>
<dbReference type="RefSeq" id="WP_152578975.1">
    <property type="nucleotide sequence ID" value="NZ_WEFI01000007.1"/>
</dbReference>
<name>A0A7C9KZX5_9SPHN</name>
<comment type="subcellular location">
    <subcellularLocation>
        <location evidence="1 11">Cytoplasm</location>
    </subcellularLocation>
</comment>
<keyword evidence="15" id="KW-1185">Reference proteome</keyword>
<dbReference type="PANTHER" id="PTHR30075:SF2">
    <property type="entry name" value="GLYCINE--TRNA LIGASE, CHLOROPLASTIC_MITOCHONDRIAL 2"/>
    <property type="match status" value="1"/>
</dbReference>
<feature type="region of interest" description="Disordered" evidence="12">
    <location>
        <begin position="382"/>
        <end position="417"/>
    </location>
</feature>
<dbReference type="HAMAP" id="MF_00255">
    <property type="entry name" value="Gly_tRNA_synth_beta"/>
    <property type="match status" value="1"/>
</dbReference>
<evidence type="ECO:0000256" key="7">
    <source>
        <dbReference type="ARBA" id="ARBA00022840"/>
    </source>
</evidence>
<keyword evidence="8 11" id="KW-0648">Protein biosynthesis</keyword>
<dbReference type="EMBL" id="WIOL01000007">
    <property type="protein sequence ID" value="MQT18508.1"/>
    <property type="molecule type" value="Genomic_DNA"/>
</dbReference>
<dbReference type="NCBIfam" id="TIGR00211">
    <property type="entry name" value="glyS"/>
    <property type="match status" value="2"/>
</dbReference>
<evidence type="ECO:0000256" key="9">
    <source>
        <dbReference type="ARBA" id="ARBA00023146"/>
    </source>
</evidence>
<protein>
    <recommendedName>
        <fullName evidence="11">Glycine--tRNA ligase beta subunit</fullName>
        <ecNumber evidence="11">6.1.1.14</ecNumber>
    </recommendedName>
    <alternativeName>
        <fullName evidence="11">Glycyl-tRNA synthetase beta subunit</fullName>
        <shortName evidence="11">GlyRS</shortName>
    </alternativeName>
</protein>
<gene>
    <name evidence="11" type="primary">glyS</name>
    <name evidence="14" type="ORF">F3168_14735</name>
</gene>
<dbReference type="GO" id="GO:0005829">
    <property type="term" value="C:cytosol"/>
    <property type="evidence" value="ECO:0007669"/>
    <property type="project" value="TreeGrafter"/>
</dbReference>